<protein>
    <recommendedName>
        <fullName evidence="3">D-alanyl-D-alanine carboxypeptidase-like core domain-containing protein</fullName>
    </recommendedName>
</protein>
<dbReference type="Pfam" id="PF02557">
    <property type="entry name" value="VanY"/>
    <property type="match status" value="1"/>
</dbReference>
<keyword evidence="2" id="KW-0732">Signal</keyword>
<dbReference type="PANTHER" id="PTHR34385">
    <property type="entry name" value="D-ALANYL-D-ALANINE CARBOXYPEPTIDASE"/>
    <property type="match status" value="1"/>
</dbReference>
<evidence type="ECO:0000313" key="5">
    <source>
        <dbReference type="Proteomes" id="UP000243688"/>
    </source>
</evidence>
<feature type="chain" id="PRO_5013400325" description="D-alanyl-D-alanine carboxypeptidase-like core domain-containing protein" evidence="2">
    <location>
        <begin position="25"/>
        <end position="299"/>
    </location>
</feature>
<dbReference type="EMBL" id="MOXJ01000024">
    <property type="protein sequence ID" value="PDO09906.1"/>
    <property type="molecule type" value="Genomic_DNA"/>
</dbReference>
<dbReference type="GO" id="GO:0008233">
    <property type="term" value="F:peptidase activity"/>
    <property type="evidence" value="ECO:0007669"/>
    <property type="project" value="InterPro"/>
</dbReference>
<name>A0A2A6DZB7_9BACL</name>
<gene>
    <name evidence="4" type="ORF">BLM47_10060</name>
</gene>
<dbReference type="InterPro" id="IPR003709">
    <property type="entry name" value="VanY-like_core_dom"/>
</dbReference>
<sequence>MFCRRTAEWVLAAAVFLLPGCAGAPDEPRSADAAHTTSPAPTESLKPSGLQTAVPSSAGSSVSVTPPSAGGFASATPDEGGRASPFPADADEKNRDDSIAVVADADDPLVLVNKTRKLPDGYRPPDLVQPDVPFVPTAPAERRLMRREAARALEELFAAAGRAGLDLKAVSGFRSYETQAALYAYYVRTEGEQHASQFSARPGHSEHQTGLAMDVSSGAVGYALEPSFADTKEGRWLAAHAAEFGFIIRYPKGKEAMTGYAYEPWHIRYVGRDAARAIAASGLTLEEYVALTMAAAGAR</sequence>
<reference evidence="4 5" key="1">
    <citation type="submission" date="2016-12" db="EMBL/GenBank/DDBJ databases">
        <title>Candidatus Reconcilibacillus cellulovorans genome.</title>
        <authorList>
            <person name="Kolinko S."/>
            <person name="Wu Y.-W."/>
            <person name="Tachea F."/>
            <person name="Denzel E."/>
            <person name="Hiras J."/>
            <person name="Baecker N."/>
            <person name="Chan L.J."/>
            <person name="Eichorst S.A."/>
            <person name="Frey D."/>
            <person name="Adams P.D."/>
            <person name="Pray T."/>
            <person name="Tanjore D."/>
            <person name="Petzold C.J."/>
            <person name="Gladden J.M."/>
            <person name="Simmons B.A."/>
            <person name="Singer S.W."/>
        </authorList>
    </citation>
    <scope>NUCLEOTIDE SEQUENCE [LARGE SCALE GENOMIC DNA]</scope>
    <source>
        <strain evidence="4">JTherm</strain>
    </source>
</reference>
<proteinExistence type="predicted"/>
<feature type="compositionally biased region" description="Low complexity" evidence="1">
    <location>
        <begin position="52"/>
        <end position="71"/>
    </location>
</feature>
<feature type="domain" description="D-alanyl-D-alanine carboxypeptidase-like core" evidence="3">
    <location>
        <begin position="144"/>
        <end position="271"/>
    </location>
</feature>
<feature type="region of interest" description="Disordered" evidence="1">
    <location>
        <begin position="26"/>
        <end position="94"/>
    </location>
</feature>
<dbReference type="SUPFAM" id="SSF55166">
    <property type="entry name" value="Hedgehog/DD-peptidase"/>
    <property type="match status" value="1"/>
</dbReference>
<accession>A0A2A6DZB7</accession>
<dbReference type="Gene3D" id="3.30.1380.10">
    <property type="match status" value="1"/>
</dbReference>
<organism evidence="4 5">
    <name type="scientific">Candidatus Reconcilbacillus cellulovorans</name>
    <dbReference type="NCBI Taxonomy" id="1906605"/>
    <lineage>
        <taxon>Bacteria</taxon>
        <taxon>Bacillati</taxon>
        <taxon>Bacillota</taxon>
        <taxon>Bacilli</taxon>
        <taxon>Bacillales</taxon>
        <taxon>Paenibacillaceae</taxon>
        <taxon>Candidatus Reconcilbacillus</taxon>
    </lineage>
</organism>
<dbReference type="InterPro" id="IPR058193">
    <property type="entry name" value="VanY/YodJ_core_dom"/>
</dbReference>
<feature type="signal peptide" evidence="2">
    <location>
        <begin position="1"/>
        <end position="24"/>
    </location>
</feature>
<comment type="caution">
    <text evidence="4">The sequence shown here is derived from an EMBL/GenBank/DDBJ whole genome shotgun (WGS) entry which is preliminary data.</text>
</comment>
<dbReference type="InterPro" id="IPR009045">
    <property type="entry name" value="Zn_M74/Hedgehog-like"/>
</dbReference>
<evidence type="ECO:0000256" key="1">
    <source>
        <dbReference type="SAM" id="MobiDB-lite"/>
    </source>
</evidence>
<dbReference type="GO" id="GO:0006508">
    <property type="term" value="P:proteolysis"/>
    <property type="evidence" value="ECO:0007669"/>
    <property type="project" value="InterPro"/>
</dbReference>
<dbReference type="InterPro" id="IPR052179">
    <property type="entry name" value="DD-CPase-like"/>
</dbReference>
<dbReference type="AlphaFoldDB" id="A0A2A6DZB7"/>
<dbReference type="CDD" id="cd14852">
    <property type="entry name" value="LD-carboxypeptidase"/>
    <property type="match status" value="1"/>
</dbReference>
<evidence type="ECO:0000313" key="4">
    <source>
        <dbReference type="EMBL" id="PDO09906.1"/>
    </source>
</evidence>
<evidence type="ECO:0000256" key="2">
    <source>
        <dbReference type="SAM" id="SignalP"/>
    </source>
</evidence>
<dbReference type="Proteomes" id="UP000243688">
    <property type="component" value="Unassembled WGS sequence"/>
</dbReference>
<dbReference type="PANTHER" id="PTHR34385:SF1">
    <property type="entry name" value="PEPTIDOGLYCAN L-ALANYL-D-GLUTAMATE ENDOPEPTIDASE CWLK"/>
    <property type="match status" value="1"/>
</dbReference>
<evidence type="ECO:0000259" key="3">
    <source>
        <dbReference type="Pfam" id="PF02557"/>
    </source>
</evidence>